<dbReference type="AlphaFoldDB" id="A0A837G5H9"/>
<name>A0A837G5H9_9VIBR</name>
<sequence>METTAKSPTCSIDARLSISQKFLTKIKRWRQNYRTRRQLNQLSEHMLRDIGVEYKEAEHESRRTFWDD</sequence>
<evidence type="ECO:0000259" key="1">
    <source>
        <dbReference type="Pfam" id="PF06568"/>
    </source>
</evidence>
<dbReference type="RefSeq" id="WP_045986129.1">
    <property type="nucleotide sequence ID" value="NZ_CP063051.1"/>
</dbReference>
<dbReference type="InterPro" id="IPR009506">
    <property type="entry name" value="YjiS-like"/>
</dbReference>
<reference evidence="2" key="1">
    <citation type="journal article" date="2015" name="BMC Genomics">
        <title>Genome mining reveals unlocked bioactive potential of marine Gram-negative bacteria.</title>
        <authorList>
            <person name="Machado H."/>
            <person name="Sonnenschein E.C."/>
            <person name="Melchiorsen J."/>
            <person name="Gram L."/>
        </authorList>
    </citation>
    <scope>NUCLEOTIDE SEQUENCE</scope>
    <source>
        <strain evidence="2">S2052</strain>
    </source>
</reference>
<feature type="domain" description="YjiS-like" evidence="1">
    <location>
        <begin position="23"/>
        <end position="53"/>
    </location>
</feature>
<dbReference type="EMBL" id="JXXR01000015">
    <property type="protein sequence ID" value="KJY71821.1"/>
    <property type="molecule type" value="Genomic_DNA"/>
</dbReference>
<gene>
    <name evidence="2" type="ORF">TW71_12605</name>
</gene>
<dbReference type="Pfam" id="PF06568">
    <property type="entry name" value="YjiS-like"/>
    <property type="match status" value="1"/>
</dbReference>
<accession>A0A837G5H9</accession>
<organism evidence="2">
    <name type="scientific">Vibrio coralliilyticus</name>
    <dbReference type="NCBI Taxonomy" id="190893"/>
    <lineage>
        <taxon>Bacteria</taxon>
        <taxon>Pseudomonadati</taxon>
        <taxon>Pseudomonadota</taxon>
        <taxon>Gammaproteobacteria</taxon>
        <taxon>Vibrionales</taxon>
        <taxon>Vibrionaceae</taxon>
        <taxon>Vibrio</taxon>
    </lineage>
</organism>
<proteinExistence type="predicted"/>
<evidence type="ECO:0000313" key="2">
    <source>
        <dbReference type="EMBL" id="KJY71821.1"/>
    </source>
</evidence>
<protein>
    <recommendedName>
        <fullName evidence="1">YjiS-like domain-containing protein</fullName>
    </recommendedName>
</protein>
<comment type="caution">
    <text evidence="2">The sequence shown here is derived from an EMBL/GenBank/DDBJ whole genome shotgun (WGS) entry which is preliminary data.</text>
</comment>